<organism evidence="2 3">
    <name type="scientific">Neohortaea acidophila</name>
    <dbReference type="NCBI Taxonomy" id="245834"/>
    <lineage>
        <taxon>Eukaryota</taxon>
        <taxon>Fungi</taxon>
        <taxon>Dikarya</taxon>
        <taxon>Ascomycota</taxon>
        <taxon>Pezizomycotina</taxon>
        <taxon>Dothideomycetes</taxon>
        <taxon>Dothideomycetidae</taxon>
        <taxon>Mycosphaerellales</taxon>
        <taxon>Teratosphaeriaceae</taxon>
        <taxon>Neohortaea</taxon>
    </lineage>
</organism>
<gene>
    <name evidence="2" type="ORF">BDY17DRAFT_195064</name>
</gene>
<feature type="region of interest" description="Disordered" evidence="1">
    <location>
        <begin position="1"/>
        <end position="56"/>
    </location>
</feature>
<dbReference type="RefSeq" id="XP_033587144.1">
    <property type="nucleotide sequence ID" value="XM_033730042.1"/>
</dbReference>
<keyword evidence="3" id="KW-1185">Reference proteome</keyword>
<accession>A0A6A6PLN9</accession>
<proteinExistence type="predicted"/>
<evidence type="ECO:0000256" key="1">
    <source>
        <dbReference type="SAM" id="MobiDB-lite"/>
    </source>
</evidence>
<dbReference type="GeneID" id="54471044"/>
<feature type="compositionally biased region" description="Polar residues" evidence="1">
    <location>
        <begin position="1"/>
        <end position="15"/>
    </location>
</feature>
<protein>
    <submittedName>
        <fullName evidence="2">Uncharacterized protein</fullName>
    </submittedName>
</protein>
<dbReference type="AlphaFoldDB" id="A0A6A6PLN9"/>
<reference evidence="2" key="1">
    <citation type="journal article" date="2020" name="Stud. Mycol.">
        <title>101 Dothideomycetes genomes: a test case for predicting lifestyles and emergence of pathogens.</title>
        <authorList>
            <person name="Haridas S."/>
            <person name="Albert R."/>
            <person name="Binder M."/>
            <person name="Bloem J."/>
            <person name="Labutti K."/>
            <person name="Salamov A."/>
            <person name="Andreopoulos B."/>
            <person name="Baker S."/>
            <person name="Barry K."/>
            <person name="Bills G."/>
            <person name="Bluhm B."/>
            <person name="Cannon C."/>
            <person name="Castanera R."/>
            <person name="Culley D."/>
            <person name="Daum C."/>
            <person name="Ezra D."/>
            <person name="Gonzalez J."/>
            <person name="Henrissat B."/>
            <person name="Kuo A."/>
            <person name="Liang C."/>
            <person name="Lipzen A."/>
            <person name="Lutzoni F."/>
            <person name="Magnuson J."/>
            <person name="Mondo S."/>
            <person name="Nolan M."/>
            <person name="Ohm R."/>
            <person name="Pangilinan J."/>
            <person name="Park H.-J."/>
            <person name="Ramirez L."/>
            <person name="Alfaro M."/>
            <person name="Sun H."/>
            <person name="Tritt A."/>
            <person name="Yoshinaga Y."/>
            <person name="Zwiers L.-H."/>
            <person name="Turgeon B."/>
            <person name="Goodwin S."/>
            <person name="Spatafora J."/>
            <person name="Crous P."/>
            <person name="Grigoriev I."/>
        </authorList>
    </citation>
    <scope>NUCLEOTIDE SEQUENCE</scope>
    <source>
        <strain evidence="2">CBS 113389</strain>
    </source>
</reference>
<dbReference type="EMBL" id="MU001639">
    <property type="protein sequence ID" value="KAF2480574.1"/>
    <property type="molecule type" value="Genomic_DNA"/>
</dbReference>
<evidence type="ECO:0000313" key="3">
    <source>
        <dbReference type="Proteomes" id="UP000799767"/>
    </source>
</evidence>
<dbReference type="Proteomes" id="UP000799767">
    <property type="component" value="Unassembled WGS sequence"/>
</dbReference>
<sequence>MGANPRTNQMAQTTGDPEPKRPEPPPRPPMHVRLPCTEEGKASSQSPSAHRSSFRTRIASGMWTNIGFRRRSLKRTCRTIVPRLEWGHEDPPDSRPPRVEESNFTLSVLQGSYSPRLDTERAFEGKDTGFSSHSEKRPVPRPLRLLYPCLVSEDPSPLSIGIGHFAKYSPSKSPILEDAMCDWNTFLVVVEPCSTVFPQQATMQPLYMHAL</sequence>
<evidence type="ECO:0000313" key="2">
    <source>
        <dbReference type="EMBL" id="KAF2480574.1"/>
    </source>
</evidence>
<name>A0A6A6PLN9_9PEZI</name>